<gene>
    <name evidence="6" type="ORF">HA039_05790</name>
</gene>
<dbReference type="KEGG" id="slia:HA039_05790"/>
<dbReference type="GO" id="GO:0000271">
    <property type="term" value="P:polysaccharide biosynthetic process"/>
    <property type="evidence" value="ECO:0007669"/>
    <property type="project" value="TreeGrafter"/>
</dbReference>
<feature type="site" description="Participates in a stacking interaction with the thymidine ring of dTDP-4-oxo-6-deoxyglucose" evidence="4">
    <location>
        <position position="139"/>
    </location>
</feature>
<dbReference type="PANTHER" id="PTHR21047:SF2">
    <property type="entry name" value="THYMIDINE DIPHOSPHO-4-KETO-RHAMNOSE 3,5-EPIMERASE"/>
    <property type="match status" value="1"/>
</dbReference>
<comment type="similarity">
    <text evidence="1">Belongs to the dTDP-4-dehydrorhamnose 3,5-epimerase family.</text>
</comment>
<keyword evidence="2" id="KW-0413">Isomerase</keyword>
<evidence type="ECO:0000313" key="7">
    <source>
        <dbReference type="Proteomes" id="UP000501179"/>
    </source>
</evidence>
<dbReference type="GO" id="GO:0005829">
    <property type="term" value="C:cytosol"/>
    <property type="evidence" value="ECO:0007669"/>
    <property type="project" value="TreeGrafter"/>
</dbReference>
<dbReference type="GO" id="GO:0019305">
    <property type="term" value="P:dTDP-rhamnose biosynthetic process"/>
    <property type="evidence" value="ECO:0007669"/>
    <property type="project" value="TreeGrafter"/>
</dbReference>
<dbReference type="SUPFAM" id="SSF51182">
    <property type="entry name" value="RmlC-like cupins"/>
    <property type="match status" value="1"/>
</dbReference>
<evidence type="ECO:0000256" key="1">
    <source>
        <dbReference type="ARBA" id="ARBA00010154"/>
    </source>
</evidence>
<organism evidence="6 7">
    <name type="scientific">Streptomyces liangshanensis</name>
    <dbReference type="NCBI Taxonomy" id="2717324"/>
    <lineage>
        <taxon>Bacteria</taxon>
        <taxon>Bacillati</taxon>
        <taxon>Actinomycetota</taxon>
        <taxon>Actinomycetes</taxon>
        <taxon>Kitasatosporales</taxon>
        <taxon>Streptomycetaceae</taxon>
        <taxon>Streptomyces</taxon>
    </lineage>
</organism>
<feature type="active site" description="Proton donor" evidence="3">
    <location>
        <position position="133"/>
    </location>
</feature>
<feature type="compositionally biased region" description="Low complexity" evidence="5">
    <location>
        <begin position="203"/>
        <end position="217"/>
    </location>
</feature>
<reference evidence="6 7" key="1">
    <citation type="submission" date="2020-03" db="EMBL/GenBank/DDBJ databases">
        <title>A novel species.</title>
        <authorList>
            <person name="Gao J."/>
        </authorList>
    </citation>
    <scope>NUCLEOTIDE SEQUENCE [LARGE SCALE GENOMIC DNA]</scope>
    <source>
        <strain evidence="6 7">QMT-12</strain>
    </source>
</reference>
<proteinExistence type="inferred from homology"/>
<accession>A0A6G9GUG9</accession>
<feature type="active site" description="Proton acceptor" evidence="3">
    <location>
        <position position="63"/>
    </location>
</feature>
<evidence type="ECO:0000256" key="4">
    <source>
        <dbReference type="PIRSR" id="PIRSR600888-3"/>
    </source>
</evidence>
<name>A0A6G9GUG9_9ACTN</name>
<dbReference type="Gene3D" id="2.60.120.10">
    <property type="entry name" value="Jelly Rolls"/>
    <property type="match status" value="1"/>
</dbReference>
<dbReference type="GO" id="GO:0008830">
    <property type="term" value="F:dTDP-4-dehydrorhamnose 3,5-epimerase activity"/>
    <property type="evidence" value="ECO:0007669"/>
    <property type="project" value="InterPro"/>
</dbReference>
<dbReference type="RefSeq" id="WP_167024730.1">
    <property type="nucleotide sequence ID" value="NZ_CP050177.1"/>
</dbReference>
<protein>
    <submittedName>
        <fullName evidence="6">dTDP-4-keto-6-deoxy-D-glucose epimerase</fullName>
    </submittedName>
</protein>
<evidence type="ECO:0000256" key="5">
    <source>
        <dbReference type="SAM" id="MobiDB-lite"/>
    </source>
</evidence>
<dbReference type="EMBL" id="CP050177">
    <property type="protein sequence ID" value="QIQ01865.1"/>
    <property type="molecule type" value="Genomic_DNA"/>
</dbReference>
<dbReference type="InterPro" id="IPR011051">
    <property type="entry name" value="RmlC_Cupin_sf"/>
</dbReference>
<keyword evidence="7" id="KW-1185">Reference proteome</keyword>
<dbReference type="PANTHER" id="PTHR21047">
    <property type="entry name" value="DTDP-6-DEOXY-D-GLUCOSE-3,5 EPIMERASE"/>
    <property type="match status" value="1"/>
</dbReference>
<feature type="region of interest" description="Disordered" evidence="5">
    <location>
        <begin position="203"/>
        <end position="226"/>
    </location>
</feature>
<evidence type="ECO:0000256" key="3">
    <source>
        <dbReference type="PIRSR" id="PIRSR600888-1"/>
    </source>
</evidence>
<sequence>MKSRELTVTGALEFTPEVFRDSRGLFVSPFQKAAFVQAGGRPLFPVSQGSISRSRQGVVRGVHFTATPPGVAKYVYCVQGKALDLVVDLRVGSPTFGTWDSVLLDQEDFRAVYLPVGVGHAYVALHDDTVMSYTLSGSYVPENELALSFFDPDLRLPLPDGIEPLLSERDRVAPSLAEAGARGLLPRYKQCLALEAELTAVRGTPGTPAATPGAPAGFEPDSGSGA</sequence>
<evidence type="ECO:0000313" key="6">
    <source>
        <dbReference type="EMBL" id="QIQ01865.1"/>
    </source>
</evidence>
<dbReference type="Pfam" id="PF00908">
    <property type="entry name" value="dTDP_sugar_isom"/>
    <property type="match status" value="1"/>
</dbReference>
<dbReference type="AlphaFoldDB" id="A0A6G9GUG9"/>
<dbReference type="CDD" id="cd00438">
    <property type="entry name" value="cupin_RmlC"/>
    <property type="match status" value="1"/>
</dbReference>
<evidence type="ECO:0000256" key="2">
    <source>
        <dbReference type="ARBA" id="ARBA00023235"/>
    </source>
</evidence>
<dbReference type="Proteomes" id="UP000501179">
    <property type="component" value="Chromosome"/>
</dbReference>
<dbReference type="InterPro" id="IPR014710">
    <property type="entry name" value="RmlC-like_jellyroll"/>
</dbReference>
<dbReference type="InterPro" id="IPR000888">
    <property type="entry name" value="RmlC-like"/>
</dbReference>